<dbReference type="InterPro" id="IPR003594">
    <property type="entry name" value="HATPase_dom"/>
</dbReference>
<dbReference type="Pfam" id="PF08448">
    <property type="entry name" value="PAS_4"/>
    <property type="match status" value="1"/>
</dbReference>
<organism evidence="12 13">
    <name type="scientific">Caulobacter henricii</name>
    <dbReference type="NCBI Taxonomy" id="69395"/>
    <lineage>
        <taxon>Bacteria</taxon>
        <taxon>Pseudomonadati</taxon>
        <taxon>Pseudomonadota</taxon>
        <taxon>Alphaproteobacteria</taxon>
        <taxon>Caulobacterales</taxon>
        <taxon>Caulobacteraceae</taxon>
        <taxon>Caulobacter</taxon>
    </lineage>
</organism>
<proteinExistence type="predicted"/>
<dbReference type="Pfam" id="PF08447">
    <property type="entry name" value="PAS_3"/>
    <property type="match status" value="1"/>
</dbReference>
<dbReference type="Gene3D" id="3.30.565.10">
    <property type="entry name" value="Histidine kinase-like ATPase, C-terminal domain"/>
    <property type="match status" value="1"/>
</dbReference>
<dbReference type="SMART" id="SM00091">
    <property type="entry name" value="PAS"/>
    <property type="match status" value="2"/>
</dbReference>
<accession>A0A0P0P3M0</accession>
<dbReference type="NCBIfam" id="TIGR00229">
    <property type="entry name" value="sensory_box"/>
    <property type="match status" value="3"/>
</dbReference>
<dbReference type="PRINTS" id="PR00344">
    <property type="entry name" value="BCTRLSENSOR"/>
</dbReference>
<dbReference type="InterPro" id="IPR004358">
    <property type="entry name" value="Sig_transdc_His_kin-like_C"/>
</dbReference>
<name>A0A0P0P3M0_9CAUL</name>
<dbReference type="InterPro" id="IPR003661">
    <property type="entry name" value="HisK_dim/P_dom"/>
</dbReference>
<keyword evidence="4" id="KW-0808">Transferase</keyword>
<dbReference type="PROSITE" id="PS50110">
    <property type="entry name" value="RESPONSE_REGULATORY"/>
    <property type="match status" value="1"/>
</dbReference>
<evidence type="ECO:0000313" key="12">
    <source>
        <dbReference type="EMBL" id="ALL14856.1"/>
    </source>
</evidence>
<dbReference type="Pfam" id="PF00072">
    <property type="entry name" value="Response_reg"/>
    <property type="match status" value="1"/>
</dbReference>
<evidence type="ECO:0000256" key="3">
    <source>
        <dbReference type="ARBA" id="ARBA00022553"/>
    </source>
</evidence>
<dbReference type="CDD" id="cd00082">
    <property type="entry name" value="HisKA"/>
    <property type="match status" value="1"/>
</dbReference>
<dbReference type="SMART" id="SM00086">
    <property type="entry name" value="PAC"/>
    <property type="match status" value="3"/>
</dbReference>
<evidence type="ECO:0000256" key="1">
    <source>
        <dbReference type="ARBA" id="ARBA00000085"/>
    </source>
</evidence>
<dbReference type="Pfam" id="PF02518">
    <property type="entry name" value="HATPase_c"/>
    <property type="match status" value="1"/>
</dbReference>
<dbReference type="Gene3D" id="3.30.450.20">
    <property type="entry name" value="PAS domain"/>
    <property type="match status" value="3"/>
</dbReference>
<dbReference type="CDD" id="cd00130">
    <property type="entry name" value="PAS"/>
    <property type="match status" value="3"/>
</dbReference>
<dbReference type="InterPro" id="IPR000700">
    <property type="entry name" value="PAS-assoc_C"/>
</dbReference>
<dbReference type="SUPFAM" id="SSF55874">
    <property type="entry name" value="ATPase domain of HSP90 chaperone/DNA topoisomerase II/histidine kinase"/>
    <property type="match status" value="1"/>
</dbReference>
<dbReference type="Gene3D" id="2.10.70.100">
    <property type="match status" value="1"/>
</dbReference>
<evidence type="ECO:0000256" key="5">
    <source>
        <dbReference type="ARBA" id="ARBA00022777"/>
    </source>
</evidence>
<dbReference type="SMART" id="SM00387">
    <property type="entry name" value="HATPase_c"/>
    <property type="match status" value="1"/>
</dbReference>
<dbReference type="Gene3D" id="3.40.50.2300">
    <property type="match status" value="1"/>
</dbReference>
<evidence type="ECO:0000256" key="2">
    <source>
        <dbReference type="ARBA" id="ARBA00012438"/>
    </source>
</evidence>
<feature type="modified residue" description="4-aspartylphosphate" evidence="7">
    <location>
        <position position="726"/>
    </location>
</feature>
<keyword evidence="5" id="KW-0418">Kinase</keyword>
<feature type="domain" description="PAC" evidence="11">
    <location>
        <begin position="91"/>
        <end position="142"/>
    </location>
</feature>
<dbReference type="InterPro" id="IPR001789">
    <property type="entry name" value="Sig_transdc_resp-reg_receiver"/>
</dbReference>
<dbReference type="PROSITE" id="PS50113">
    <property type="entry name" value="PAC"/>
    <property type="match status" value="3"/>
</dbReference>
<evidence type="ECO:0000259" key="11">
    <source>
        <dbReference type="PROSITE" id="PS50113"/>
    </source>
</evidence>
<dbReference type="InterPro" id="IPR005467">
    <property type="entry name" value="His_kinase_dom"/>
</dbReference>
<comment type="catalytic activity">
    <reaction evidence="1">
        <text>ATP + protein L-histidine = ADP + protein N-phospho-L-histidine.</text>
        <dbReference type="EC" id="2.7.13.3"/>
    </reaction>
</comment>
<dbReference type="InterPro" id="IPR036097">
    <property type="entry name" value="HisK_dim/P_sf"/>
</dbReference>
<dbReference type="SMART" id="SM00448">
    <property type="entry name" value="REC"/>
    <property type="match status" value="1"/>
</dbReference>
<keyword evidence="3 7" id="KW-0597">Phosphoprotein</keyword>
<protein>
    <recommendedName>
        <fullName evidence="2">histidine kinase</fullName>
        <ecNumber evidence="2">2.7.13.3</ecNumber>
    </recommendedName>
</protein>
<feature type="domain" description="Histidine kinase" evidence="8">
    <location>
        <begin position="435"/>
        <end position="654"/>
    </location>
</feature>
<dbReference type="SMART" id="SM00388">
    <property type="entry name" value="HisKA"/>
    <property type="match status" value="1"/>
</dbReference>
<dbReference type="CDD" id="cd16922">
    <property type="entry name" value="HATPase_EvgS-ArcB-TorS-like"/>
    <property type="match status" value="1"/>
</dbReference>
<dbReference type="CDD" id="cd17546">
    <property type="entry name" value="REC_hyHK_CKI1_RcsC-like"/>
    <property type="match status" value="1"/>
</dbReference>
<dbReference type="PANTHER" id="PTHR43047:SF78">
    <property type="entry name" value="SENSORY_REGULATORY PROTEIN RPFC"/>
    <property type="match status" value="1"/>
</dbReference>
<feature type="domain" description="Response regulatory" evidence="9">
    <location>
        <begin position="677"/>
        <end position="791"/>
    </location>
</feature>
<dbReference type="GO" id="GO:0000155">
    <property type="term" value="F:phosphorelay sensor kinase activity"/>
    <property type="evidence" value="ECO:0007669"/>
    <property type="project" value="InterPro"/>
</dbReference>
<dbReference type="InterPro" id="IPR000014">
    <property type="entry name" value="PAS"/>
</dbReference>
<dbReference type="InterPro" id="IPR001610">
    <property type="entry name" value="PAC"/>
</dbReference>
<evidence type="ECO:0000259" key="10">
    <source>
        <dbReference type="PROSITE" id="PS50112"/>
    </source>
</evidence>
<dbReference type="Proteomes" id="UP000056905">
    <property type="component" value="Chromosome"/>
</dbReference>
<dbReference type="FunFam" id="3.30.565.10:FF:000010">
    <property type="entry name" value="Sensor histidine kinase RcsC"/>
    <property type="match status" value="1"/>
</dbReference>
<sequence length="796" mass="85875">MVRKLGTVRSALPPVDEQQYRILVDAVTDYAICMLDPAGVVTSWNAGAQRFTGCGPDEAIGRDFAMFYAAEDQAGGEPQRALETARGQGRSECEGWQVRKDGSGFWASVVITPIHDGNRLAGFAKVTRDISERKEAEQRLASAVADAARAQHVLYERIAAMAAQQAIMLKLSEDMAGVGTWSWDVATDRTTWSDQVYRIHGYEIGVEPPPLQGVLDRYLPEDAKLLSDCVQRAVSEGRDYALEARIYRPDGAERQVIARGACLRDASGAISTIVGTFQDITEHLTTSRFIRTLADNLPGLVAYWDSTLHCQFANAAYSDWFGISPGEMLKITLPELLGPELFAKNEQHICGVLAGERQTFSRTLVKHSGDVGHTLSHYIPDTDSSGHTQGFYVMISDVTSLKIAEEKLQEANTLLVAARDQAEASAAVKSEFMANISHELRTPLNSIIGFSELLRPCLANDPQSHHYATRISQAADALLTEVNDILDFSKLEAGQVEIELRPVQLGEFLSNSVGLMAPQAAAKALALICDIDRAPDAALLLDDTRLRQVLLNLISNAVKFTGVGSVTVSVAPIAQDQRLRFEVRDTGSGIPAERIDRLFKRFSQVDASTARLHGGTGLGLAICKGLVEAMGGVIGVTSVLGEGSTFFFEVPLVKADLERQPDPDHDKHDADTIHGLSLLIVDDNETNRELVRLISESVGLEVVEADCGEVAVSRAREQLFDLILMDIRMPGMGGEAAARAIVDGAGPNADTPILAFSADLATSFGASGPFSGTIAKPIAPAALVDGLCYALAGHRR</sequence>
<dbReference type="InterPro" id="IPR036890">
    <property type="entry name" value="HATPase_C_sf"/>
</dbReference>
<evidence type="ECO:0000259" key="8">
    <source>
        <dbReference type="PROSITE" id="PS50109"/>
    </source>
</evidence>
<keyword evidence="13" id="KW-1185">Reference proteome</keyword>
<dbReference type="InterPro" id="IPR013655">
    <property type="entry name" value="PAS_fold_3"/>
</dbReference>
<dbReference type="PANTHER" id="PTHR43047">
    <property type="entry name" value="TWO-COMPONENT HISTIDINE PROTEIN KINASE"/>
    <property type="match status" value="1"/>
</dbReference>
<feature type="domain" description="PAC" evidence="11">
    <location>
        <begin position="358"/>
        <end position="410"/>
    </location>
</feature>
<evidence type="ECO:0000259" key="9">
    <source>
        <dbReference type="PROSITE" id="PS50110"/>
    </source>
</evidence>
<dbReference type="Gene3D" id="1.10.287.130">
    <property type="match status" value="1"/>
</dbReference>
<dbReference type="Pfam" id="PF00989">
    <property type="entry name" value="PAS"/>
    <property type="match status" value="1"/>
</dbReference>
<dbReference type="SUPFAM" id="SSF47384">
    <property type="entry name" value="Homodimeric domain of signal transducing histidine kinase"/>
    <property type="match status" value="1"/>
</dbReference>
<dbReference type="STRING" id="69395.AQ619_16610"/>
<dbReference type="InterPro" id="IPR035965">
    <property type="entry name" value="PAS-like_dom_sf"/>
</dbReference>
<dbReference type="Pfam" id="PF00512">
    <property type="entry name" value="HisKA"/>
    <property type="match status" value="1"/>
</dbReference>
<evidence type="ECO:0000256" key="4">
    <source>
        <dbReference type="ARBA" id="ARBA00022679"/>
    </source>
</evidence>
<feature type="domain" description="PAC" evidence="11">
    <location>
        <begin position="240"/>
        <end position="292"/>
    </location>
</feature>
<dbReference type="AlphaFoldDB" id="A0A0P0P3M0"/>
<dbReference type="PROSITE" id="PS50109">
    <property type="entry name" value="HIS_KIN"/>
    <property type="match status" value="1"/>
</dbReference>
<dbReference type="EMBL" id="CP013002">
    <property type="protein sequence ID" value="ALL14856.1"/>
    <property type="molecule type" value="Genomic_DNA"/>
</dbReference>
<dbReference type="SUPFAM" id="SSF52172">
    <property type="entry name" value="CheY-like"/>
    <property type="match status" value="1"/>
</dbReference>
<dbReference type="EC" id="2.7.13.3" evidence="2"/>
<dbReference type="SUPFAM" id="SSF55785">
    <property type="entry name" value="PYP-like sensor domain (PAS domain)"/>
    <property type="match status" value="3"/>
</dbReference>
<dbReference type="InterPro" id="IPR013767">
    <property type="entry name" value="PAS_fold"/>
</dbReference>
<dbReference type="OrthoDB" id="9801651at2"/>
<dbReference type="KEGG" id="chq:AQ619_16610"/>
<gene>
    <name evidence="12" type="ORF">AQ619_16610</name>
</gene>
<reference evidence="12 13" key="1">
    <citation type="submission" date="2015-10" db="EMBL/GenBank/DDBJ databases">
        <title>Conservation of the essential genome among Caulobacter and Brevundimonas species.</title>
        <authorList>
            <person name="Scott D."/>
            <person name="Ely B."/>
        </authorList>
    </citation>
    <scope>NUCLEOTIDE SEQUENCE [LARGE SCALE GENOMIC DNA]</scope>
    <source>
        <strain evidence="12 13">CB4</strain>
    </source>
</reference>
<evidence type="ECO:0000256" key="7">
    <source>
        <dbReference type="PROSITE-ProRule" id="PRU00169"/>
    </source>
</evidence>
<dbReference type="InterPro" id="IPR011006">
    <property type="entry name" value="CheY-like_superfamily"/>
</dbReference>
<keyword evidence="6" id="KW-0902">Two-component regulatory system</keyword>
<dbReference type="PROSITE" id="PS50112">
    <property type="entry name" value="PAS"/>
    <property type="match status" value="1"/>
</dbReference>
<evidence type="ECO:0000313" key="13">
    <source>
        <dbReference type="Proteomes" id="UP000056905"/>
    </source>
</evidence>
<feature type="domain" description="PAS" evidence="10">
    <location>
        <begin position="16"/>
        <end position="73"/>
    </location>
</feature>
<dbReference type="InterPro" id="IPR013656">
    <property type="entry name" value="PAS_4"/>
</dbReference>
<evidence type="ECO:0000256" key="6">
    <source>
        <dbReference type="ARBA" id="ARBA00023012"/>
    </source>
</evidence>
<dbReference type="RefSeq" id="WP_062150252.1">
    <property type="nucleotide sequence ID" value="NZ_CP013002.1"/>
</dbReference>